<protein>
    <recommendedName>
        <fullName evidence="1">Retrotransposon gag domain-containing protein</fullName>
    </recommendedName>
</protein>
<dbReference type="EMBL" id="CM002799">
    <property type="protein sequence ID" value="KZN86829.1"/>
    <property type="molecule type" value="Genomic_DNA"/>
</dbReference>
<dbReference type="AlphaFoldDB" id="A0A167S6E4"/>
<evidence type="ECO:0000259" key="1">
    <source>
        <dbReference type="Pfam" id="PF03732"/>
    </source>
</evidence>
<organism evidence="2">
    <name type="scientific">Penicillium chrysogenum</name>
    <name type="common">Penicillium notatum</name>
    <dbReference type="NCBI Taxonomy" id="5076"/>
    <lineage>
        <taxon>Eukaryota</taxon>
        <taxon>Fungi</taxon>
        <taxon>Dikarya</taxon>
        <taxon>Ascomycota</taxon>
        <taxon>Pezizomycotina</taxon>
        <taxon>Eurotiomycetes</taxon>
        <taxon>Eurotiomycetidae</taxon>
        <taxon>Eurotiales</taxon>
        <taxon>Aspergillaceae</taxon>
        <taxon>Penicillium</taxon>
        <taxon>Penicillium chrysogenum species complex</taxon>
    </lineage>
</organism>
<dbReference type="InterPro" id="IPR005162">
    <property type="entry name" value="Retrotrans_gag_dom"/>
</dbReference>
<gene>
    <name evidence="2" type="ORF">EN45_053790</name>
</gene>
<dbReference type="Pfam" id="PF03732">
    <property type="entry name" value="Retrotrans_gag"/>
    <property type="match status" value="1"/>
</dbReference>
<reference evidence="2" key="1">
    <citation type="journal article" date="2014" name="Genome Announc.">
        <title>Complete sequencing and chromosome-scale genome assembly of the industrial progenitor strain P2niaD18 from the penicillin producer Penicillium chrysogenum.</title>
        <authorList>
            <person name="Specht T."/>
            <person name="Dahlmann T.A."/>
            <person name="Zadra I."/>
            <person name="Kurnsteiner H."/>
            <person name="Kuck U."/>
        </authorList>
    </citation>
    <scope>NUCLEOTIDE SEQUENCE [LARGE SCALE GENOMIC DNA]</scope>
    <source>
        <strain evidence="2">P2niaD18</strain>
    </source>
</reference>
<accession>A0A167S6E4</accession>
<name>A0A167S6E4_PENCH</name>
<proteinExistence type="predicted"/>
<sequence>MDQIQQLRVELRAEFSSTIDNLCDEIQSLQLSLQQALSFTGLVVKYDTWDASIRAKLAIDGPAIGDSIAQFYYVYLNLASQVQAMVLPQLSAARDSGIHDYNTILDSLRRVYDNPNKIQEAEDRLLSIKQSPDESLAAYIAKFERVLYEAKGQDWPEVTKISTFRKGLQSSLRNRLSQQLNLPRTYTEFVSVVEQLAGYTFSTISHSNQSAHTNSSSNTNHHNTDRMDLSALETGDTFDYEAAMASLRASRD</sequence>
<dbReference type="Proteomes" id="UP000076449">
    <property type="component" value="Chromosome II"/>
</dbReference>
<feature type="domain" description="Retrotransposon gag" evidence="1">
    <location>
        <begin position="91"/>
        <end position="169"/>
    </location>
</feature>
<evidence type="ECO:0000313" key="2">
    <source>
        <dbReference type="EMBL" id="KZN86829.1"/>
    </source>
</evidence>